<dbReference type="InterPro" id="IPR006156">
    <property type="entry name" value="Dihydroneopterin_aldolase"/>
</dbReference>
<dbReference type="EMBL" id="SLWB01000002">
    <property type="protein sequence ID" value="TCN72059.1"/>
    <property type="molecule type" value="Genomic_DNA"/>
</dbReference>
<dbReference type="InterPro" id="IPR043133">
    <property type="entry name" value="GTP-CH-I_C/QueF"/>
</dbReference>
<dbReference type="GO" id="GO:0004150">
    <property type="term" value="F:dihydroneopterin aldolase activity"/>
    <property type="evidence" value="ECO:0007669"/>
    <property type="project" value="UniProtKB-UniRule"/>
</dbReference>
<evidence type="ECO:0000256" key="1">
    <source>
        <dbReference type="ARBA" id="ARBA00001353"/>
    </source>
</evidence>
<comment type="caution">
    <text evidence="8">The sequence shown here is derived from an EMBL/GenBank/DDBJ whole genome shotgun (WGS) entry which is preliminary data.</text>
</comment>
<dbReference type="NCBIfam" id="TIGR00526">
    <property type="entry name" value="folB_dom"/>
    <property type="match status" value="1"/>
</dbReference>
<comment type="function">
    <text evidence="6">Catalyzes the conversion of 7,8-dihydroneopterin to 6-hydroxymethyl-7,8-dihydropterin.</text>
</comment>
<dbReference type="RefSeq" id="WP_131838129.1">
    <property type="nucleotide sequence ID" value="NZ_SLWB01000002.1"/>
</dbReference>
<dbReference type="InterPro" id="IPR006157">
    <property type="entry name" value="FolB_dom"/>
</dbReference>
<comment type="pathway">
    <text evidence="2 6">Cofactor biosynthesis; tetrahydrofolate biosynthesis; 2-amino-4-hydroxy-6-hydroxymethyl-7,8-dihydropteridine diphosphate from 7,8-dihydroneopterin triphosphate: step 3/4.</text>
</comment>
<dbReference type="GO" id="GO:0046654">
    <property type="term" value="P:tetrahydrofolate biosynthetic process"/>
    <property type="evidence" value="ECO:0007669"/>
    <property type="project" value="UniProtKB-UniRule"/>
</dbReference>
<evidence type="ECO:0000259" key="7">
    <source>
        <dbReference type="SMART" id="SM00905"/>
    </source>
</evidence>
<keyword evidence="9" id="KW-1185">Reference proteome</keyword>
<sequence length="117" mass="13134">MHGIIEIENMEFYAYHGCFEEEAIVGNKFLVNLTIEMNPDVPAQTDSINDAVNYQLAYFIVKREMAIRSHLLEHVGGRIVDALYKELTGIQKVAVKVSKMNPPMGGPIQKVSVTVVR</sequence>
<evidence type="ECO:0000256" key="6">
    <source>
        <dbReference type="RuleBase" id="RU362079"/>
    </source>
</evidence>
<dbReference type="Pfam" id="PF02152">
    <property type="entry name" value="FolB"/>
    <property type="match status" value="1"/>
</dbReference>
<proteinExistence type="inferred from homology"/>
<evidence type="ECO:0000256" key="5">
    <source>
        <dbReference type="ARBA" id="ARBA00023239"/>
    </source>
</evidence>
<evidence type="ECO:0000313" key="8">
    <source>
        <dbReference type="EMBL" id="TCN72059.1"/>
    </source>
</evidence>
<dbReference type="Proteomes" id="UP000294830">
    <property type="component" value="Unassembled WGS sequence"/>
</dbReference>
<dbReference type="SUPFAM" id="SSF55620">
    <property type="entry name" value="Tetrahydrobiopterin biosynthesis enzymes-like"/>
    <property type="match status" value="1"/>
</dbReference>
<dbReference type="NCBIfam" id="TIGR00525">
    <property type="entry name" value="folB"/>
    <property type="match status" value="1"/>
</dbReference>
<accession>A0A4R2F4L2</accession>
<keyword evidence="5 6" id="KW-0456">Lyase</keyword>
<feature type="domain" description="Dihydroneopterin aldolase/epimerase" evidence="7">
    <location>
        <begin position="5"/>
        <end position="117"/>
    </location>
</feature>
<evidence type="ECO:0000256" key="4">
    <source>
        <dbReference type="ARBA" id="ARBA00022909"/>
    </source>
</evidence>
<dbReference type="EC" id="4.1.2.25" evidence="6"/>
<dbReference type="UniPathway" id="UPA00077">
    <property type="reaction ID" value="UER00154"/>
</dbReference>
<dbReference type="OrthoDB" id="9803748at2"/>
<dbReference type="PANTHER" id="PTHR42844">
    <property type="entry name" value="DIHYDRONEOPTERIN ALDOLASE 1-RELATED"/>
    <property type="match status" value="1"/>
</dbReference>
<dbReference type="PANTHER" id="PTHR42844:SF1">
    <property type="entry name" value="DIHYDRONEOPTERIN ALDOLASE 1-RELATED"/>
    <property type="match status" value="1"/>
</dbReference>
<reference evidence="8 9" key="1">
    <citation type="submission" date="2019-03" db="EMBL/GenBank/DDBJ databases">
        <title>Genomic Encyclopedia of Archaeal and Bacterial Type Strains, Phase II (KMG-II): from individual species to whole genera.</title>
        <authorList>
            <person name="Goeker M."/>
        </authorList>
    </citation>
    <scope>NUCLEOTIDE SEQUENCE [LARGE SCALE GENOMIC DNA]</scope>
    <source>
        <strain evidence="8 9">RL-C</strain>
    </source>
</reference>
<gene>
    <name evidence="8" type="ORF">CLV25_10218</name>
</gene>
<organism evidence="8 9">
    <name type="scientific">Acetobacteroides hydrogenigenes</name>
    <dbReference type="NCBI Taxonomy" id="979970"/>
    <lineage>
        <taxon>Bacteria</taxon>
        <taxon>Pseudomonadati</taxon>
        <taxon>Bacteroidota</taxon>
        <taxon>Bacteroidia</taxon>
        <taxon>Bacteroidales</taxon>
        <taxon>Rikenellaceae</taxon>
        <taxon>Acetobacteroides</taxon>
    </lineage>
</organism>
<dbReference type="Gene3D" id="3.30.1130.10">
    <property type="match status" value="1"/>
</dbReference>
<dbReference type="AlphaFoldDB" id="A0A4R2F4L2"/>
<dbReference type="SMART" id="SM00905">
    <property type="entry name" value="FolB"/>
    <property type="match status" value="1"/>
</dbReference>
<evidence type="ECO:0000256" key="3">
    <source>
        <dbReference type="ARBA" id="ARBA00005708"/>
    </source>
</evidence>
<dbReference type="GO" id="GO:0046656">
    <property type="term" value="P:folic acid biosynthetic process"/>
    <property type="evidence" value="ECO:0007669"/>
    <property type="project" value="UniProtKB-UniRule"/>
</dbReference>
<name>A0A4R2F4L2_9BACT</name>
<evidence type="ECO:0000256" key="2">
    <source>
        <dbReference type="ARBA" id="ARBA00005013"/>
    </source>
</evidence>
<evidence type="ECO:0000313" key="9">
    <source>
        <dbReference type="Proteomes" id="UP000294830"/>
    </source>
</evidence>
<dbReference type="GO" id="GO:0005737">
    <property type="term" value="C:cytoplasm"/>
    <property type="evidence" value="ECO:0007669"/>
    <property type="project" value="TreeGrafter"/>
</dbReference>
<keyword evidence="4 6" id="KW-0289">Folate biosynthesis</keyword>
<comment type="similarity">
    <text evidence="3 6">Belongs to the DHNA family.</text>
</comment>
<comment type="catalytic activity">
    <reaction evidence="1 6">
        <text>7,8-dihydroneopterin = 6-hydroxymethyl-7,8-dihydropterin + glycolaldehyde</text>
        <dbReference type="Rhea" id="RHEA:10540"/>
        <dbReference type="ChEBI" id="CHEBI:17001"/>
        <dbReference type="ChEBI" id="CHEBI:17071"/>
        <dbReference type="ChEBI" id="CHEBI:44841"/>
        <dbReference type="EC" id="4.1.2.25"/>
    </reaction>
</comment>
<protein>
    <recommendedName>
        <fullName evidence="6">7,8-dihydroneopterin aldolase</fullName>
        <ecNumber evidence="6">4.1.2.25</ecNumber>
    </recommendedName>
</protein>